<dbReference type="Proteomes" id="UP000785679">
    <property type="component" value="Unassembled WGS sequence"/>
</dbReference>
<dbReference type="EMBL" id="RRYP01018000">
    <property type="protein sequence ID" value="TNV73830.1"/>
    <property type="molecule type" value="Genomic_DNA"/>
</dbReference>
<evidence type="ECO:0000313" key="2">
    <source>
        <dbReference type="Proteomes" id="UP000785679"/>
    </source>
</evidence>
<protein>
    <submittedName>
        <fullName evidence="1">Uncharacterized protein</fullName>
    </submittedName>
</protein>
<name>A0A8J8NG07_HALGN</name>
<dbReference type="AlphaFoldDB" id="A0A8J8NG07"/>
<sequence length="658" mass="71796">MAYNAFSDALVVTGSSDDQSMRDDYVPPGTSNLFGIILYFSGPQKDLIWAKGIDIGDFIDEVTMSADGLMIVMLTLSNTYLILNKYGVYQNALKHPNTDPFLSRDVKTLLISSVNGQRIYTHQRFIVSPTQQNVVVFHFPYNLNAAQSYLMESTNIINTPFVEIYPLAMVFNSDEQRVWTVQLLNNERLLFNSFSTATGASQGNNKNSDLENPVAMSTITFSLQHQAFGGNLGILVFALFDVTAGGVVNLLVGIEAPLDPTIVTWASYKATGVSGMKVFALQIASQDIIYAAVNDGIGTYLMRFKLTPSFLDITLTSVLPSNVAEGPNGVFKTVGAANPPTFLMLISGQYYKFVDANLPSAYTYQGVQVYSSDQSETYQELLSTQATISLGNGLLTVQDSVEEFWGDTCLQMVPQVITLTGLRGIQSENLNMALFPLYTPSGAVPEQTFNACLLESISMAPYLIDSFCPSYYEMSLANGQPLPAPTVSYSNTTNYMSILPGPLANYSVYLKKFYYPIVVPSNTYDYREIKLVAIDTGCIKFVAGSVLTNADVYLNVPFIYNLPPIDGGFAGGVVAITNAPVWAVASNGGVGGTPIFTFTPVTLGDLGDNQQVSFYLDDGSIRSVEFSFFVNVKNRAPVFDNGAPFDIIVNLIPMVKRQ</sequence>
<accession>A0A8J8NG07</accession>
<comment type="caution">
    <text evidence="1">The sequence shown here is derived from an EMBL/GenBank/DDBJ whole genome shotgun (WGS) entry which is preliminary data.</text>
</comment>
<evidence type="ECO:0000313" key="1">
    <source>
        <dbReference type="EMBL" id="TNV73830.1"/>
    </source>
</evidence>
<organism evidence="1 2">
    <name type="scientific">Halteria grandinella</name>
    <dbReference type="NCBI Taxonomy" id="5974"/>
    <lineage>
        <taxon>Eukaryota</taxon>
        <taxon>Sar</taxon>
        <taxon>Alveolata</taxon>
        <taxon>Ciliophora</taxon>
        <taxon>Intramacronucleata</taxon>
        <taxon>Spirotrichea</taxon>
        <taxon>Stichotrichia</taxon>
        <taxon>Sporadotrichida</taxon>
        <taxon>Halteriidae</taxon>
        <taxon>Halteria</taxon>
    </lineage>
</organism>
<proteinExistence type="predicted"/>
<keyword evidence="2" id="KW-1185">Reference proteome</keyword>
<reference evidence="1" key="1">
    <citation type="submission" date="2019-06" db="EMBL/GenBank/DDBJ databases">
        <authorList>
            <person name="Zheng W."/>
        </authorList>
    </citation>
    <scope>NUCLEOTIDE SEQUENCE</scope>
    <source>
        <strain evidence="1">QDHG01</strain>
    </source>
</reference>
<gene>
    <name evidence="1" type="ORF">FGO68_gene988</name>
</gene>